<accession>A0A3P3XKN0</accession>
<keyword evidence="1" id="KW-0175">Coiled coil</keyword>
<reference evidence="3" key="1">
    <citation type="submission" date="2017-02" db="EMBL/GenBank/DDBJ databases">
        <authorList>
            <person name="Regsiter A."/>
            <person name="William W."/>
        </authorList>
    </citation>
    <scope>NUCLEOTIDE SEQUENCE</scope>
    <source>
        <strain evidence="3">Bib</strain>
    </source>
</reference>
<evidence type="ECO:0000256" key="1">
    <source>
        <dbReference type="SAM" id="Coils"/>
    </source>
</evidence>
<organism evidence="3">
    <name type="scientific">uncultured spirochete</name>
    <dbReference type="NCBI Taxonomy" id="156406"/>
    <lineage>
        <taxon>Bacteria</taxon>
        <taxon>Pseudomonadati</taxon>
        <taxon>Spirochaetota</taxon>
        <taxon>Spirochaetia</taxon>
        <taxon>Spirochaetales</taxon>
        <taxon>environmental samples</taxon>
    </lineage>
</organism>
<name>A0A3P3XKN0_9SPIR</name>
<dbReference type="Gene3D" id="1.20.5.2950">
    <property type="match status" value="1"/>
</dbReference>
<feature type="coiled-coil region" evidence="1">
    <location>
        <begin position="12"/>
        <end position="46"/>
    </location>
</feature>
<proteinExistence type="predicted"/>
<gene>
    <name evidence="3" type="ORF">SPIROBIBN47_370007</name>
</gene>
<evidence type="ECO:0000313" key="3">
    <source>
        <dbReference type="EMBL" id="SLM14888.1"/>
    </source>
</evidence>
<feature type="compositionally biased region" description="Polar residues" evidence="2">
    <location>
        <begin position="198"/>
        <end position="213"/>
    </location>
</feature>
<protein>
    <submittedName>
        <fullName evidence="3">Putative ATP synthase (E/31 kDa) subunit</fullName>
    </submittedName>
</protein>
<evidence type="ECO:0000256" key="2">
    <source>
        <dbReference type="SAM" id="MobiDB-lite"/>
    </source>
</evidence>
<feature type="region of interest" description="Disordered" evidence="2">
    <location>
        <begin position="198"/>
        <end position="222"/>
    </location>
</feature>
<dbReference type="EMBL" id="FWDM01000031">
    <property type="protein sequence ID" value="SLM14888.1"/>
    <property type="molecule type" value="Genomic_DNA"/>
</dbReference>
<sequence length="222" mass="24668">MEEIRGTEALEREILDDARKRAERIVRKAEDEAKALQAQTEQKIKAAIDALTQEYQTKQQTAEKEVRSRLPLEKMRLEIQYRDEVLRNAVAEVLAKIDPRLFGAWCLRGLKRQVELIRGSKATISVKGLDSAYIEEIKTLFQDAGSVSIKESEAMKARGIIVEPDDNSYRISITENELVSWLLDEERGELASALFGQTDSSATNTAGSPTGAGTSALKGARS</sequence>
<dbReference type="AlphaFoldDB" id="A0A3P3XKN0"/>